<dbReference type="PANTHER" id="PTHR36117">
    <property type="entry name" value="4-HYDROXYPHENYLACETATE 3-MONOOXYGENASE-RELATED"/>
    <property type="match status" value="1"/>
</dbReference>
<evidence type="ECO:0000313" key="2">
    <source>
        <dbReference type="EMBL" id="TCU33372.1"/>
    </source>
</evidence>
<dbReference type="Gene3D" id="1.20.140.10">
    <property type="entry name" value="Butyryl-CoA Dehydrogenase, subunit A, domain 3"/>
    <property type="match status" value="1"/>
</dbReference>
<reference evidence="2 3" key="1">
    <citation type="submission" date="2019-03" db="EMBL/GenBank/DDBJ databases">
        <title>Genomic Encyclopedia of Type Strains, Phase IV (KMG-V): Genome sequencing to study the core and pangenomes of soil and plant-associated prokaryotes.</title>
        <authorList>
            <person name="Whitman W."/>
        </authorList>
    </citation>
    <scope>NUCLEOTIDE SEQUENCE [LARGE SCALE GENOMIC DNA]</scope>
    <source>
        <strain evidence="2 3">IE4868</strain>
    </source>
</reference>
<dbReference type="Proteomes" id="UP000295507">
    <property type="component" value="Unassembled WGS sequence"/>
</dbReference>
<dbReference type="InterPro" id="IPR036250">
    <property type="entry name" value="AcylCo_DH-like_C"/>
</dbReference>
<evidence type="ECO:0000313" key="3">
    <source>
        <dbReference type="Proteomes" id="UP000295507"/>
    </source>
</evidence>
<sequence length="252" mass="27744">MPWENIFIYGDVDKINQFFPPSGFVPRFTLHGLTRLSVKLDFIAGLFSMAVEATGSKDFRGVQAGVGEVIAWRNTFHALGDARVKSPVPWQGTEGYNLPNLNAGLAYRVLAPMAYPRIKELIERHVASGLIYLPSSAADFESEAIRPYLDRFVRGSNGYAALDRVKLLKLLWDAIGTEFGGRHELYERNYAGNYENLRIETLGAATATGDLASMQSLVKDCMSEYDLSGWTGSDLINPDDISLVGRGSVQAA</sequence>
<dbReference type="PANTHER" id="PTHR36117:SF3">
    <property type="entry name" value="4-HYDROXYPHENYLACETATE 3-MONOOXYGENASE-RELATED"/>
    <property type="match status" value="1"/>
</dbReference>
<dbReference type="SUPFAM" id="SSF47203">
    <property type="entry name" value="Acyl-CoA dehydrogenase C-terminal domain-like"/>
    <property type="match status" value="1"/>
</dbReference>
<dbReference type="InterPro" id="IPR004925">
    <property type="entry name" value="HpaB/PvcC/4-BUDH"/>
</dbReference>
<feature type="domain" description="HpaB/PvcC/4-BUDH C-terminal" evidence="1">
    <location>
        <begin position="16"/>
        <end position="218"/>
    </location>
</feature>
<dbReference type="GO" id="GO:0016627">
    <property type="term" value="F:oxidoreductase activity, acting on the CH-CH group of donors"/>
    <property type="evidence" value="ECO:0007669"/>
    <property type="project" value="InterPro"/>
</dbReference>
<protein>
    <submittedName>
        <fullName evidence="2">4-hydroxyphenylacetate 3-hydroxylase-like protein</fullName>
    </submittedName>
</protein>
<organism evidence="2 3">
    <name type="scientific">Rhizobium azibense</name>
    <dbReference type="NCBI Taxonomy" id="1136135"/>
    <lineage>
        <taxon>Bacteria</taxon>
        <taxon>Pseudomonadati</taxon>
        <taxon>Pseudomonadota</taxon>
        <taxon>Alphaproteobacteria</taxon>
        <taxon>Hyphomicrobiales</taxon>
        <taxon>Rhizobiaceae</taxon>
        <taxon>Rhizobium/Agrobacterium group</taxon>
        <taxon>Rhizobium</taxon>
    </lineage>
</organism>
<proteinExistence type="predicted"/>
<dbReference type="Pfam" id="PF03241">
    <property type="entry name" value="HpaB"/>
    <property type="match status" value="1"/>
</dbReference>
<comment type="caution">
    <text evidence="2">The sequence shown here is derived from an EMBL/GenBank/DDBJ whole genome shotgun (WGS) entry which is preliminary data.</text>
</comment>
<accession>A0A4R3RIL3</accession>
<dbReference type="AlphaFoldDB" id="A0A4R3RIL3"/>
<gene>
    <name evidence="2" type="ORF">EV129_116131</name>
</gene>
<name>A0A4R3RIL3_9HYPH</name>
<dbReference type="EMBL" id="SMBK01000016">
    <property type="protein sequence ID" value="TCU33372.1"/>
    <property type="molecule type" value="Genomic_DNA"/>
</dbReference>
<evidence type="ECO:0000259" key="1">
    <source>
        <dbReference type="Pfam" id="PF03241"/>
    </source>
</evidence>
<dbReference type="InterPro" id="IPR024719">
    <property type="entry name" value="HpaB/PvcC/4-BUDH_C"/>
</dbReference>